<keyword evidence="1" id="KW-0472">Membrane</keyword>
<evidence type="ECO:0000256" key="1">
    <source>
        <dbReference type="SAM" id="Phobius"/>
    </source>
</evidence>
<sequence>MAQNILIVFYEGKCFTERKLKNGAFVCFNHPDFKGQYILEHGEPIRMVGVCVCLRETGQCVELCDDCPFLQGDGAYVLLVFDQTCFDHIRVLHYLVNYTSLVDWATTVKGSVHPKSQKTFLTCLFWYLIMQIILVLFAKIMTYPAVRTT</sequence>
<keyword evidence="1" id="KW-0812">Transmembrane</keyword>
<evidence type="ECO:0000313" key="3">
    <source>
        <dbReference type="Proteomes" id="UP000261600"/>
    </source>
</evidence>
<dbReference type="AlphaFoldDB" id="A0A3Q3R393"/>
<reference evidence="2" key="2">
    <citation type="submission" date="2025-09" db="UniProtKB">
        <authorList>
            <consortium name="Ensembl"/>
        </authorList>
    </citation>
    <scope>IDENTIFICATION</scope>
</reference>
<reference evidence="2" key="1">
    <citation type="submission" date="2025-08" db="UniProtKB">
        <authorList>
            <consortium name="Ensembl"/>
        </authorList>
    </citation>
    <scope>IDENTIFICATION</scope>
</reference>
<evidence type="ECO:0000313" key="2">
    <source>
        <dbReference type="Ensembl" id="ENSMALP00000025681.1"/>
    </source>
</evidence>
<dbReference type="InterPro" id="IPR011024">
    <property type="entry name" value="G_crystallin-like"/>
</dbReference>
<dbReference type="STRING" id="43700.ENSMALP00000025681"/>
<dbReference type="Proteomes" id="UP000261600">
    <property type="component" value="Unplaced"/>
</dbReference>
<name>A0A3Q3R393_MONAL</name>
<accession>A0A3Q3R393</accession>
<organism evidence="2 3">
    <name type="scientific">Monopterus albus</name>
    <name type="common">Swamp eel</name>
    <dbReference type="NCBI Taxonomy" id="43700"/>
    <lineage>
        <taxon>Eukaryota</taxon>
        <taxon>Metazoa</taxon>
        <taxon>Chordata</taxon>
        <taxon>Craniata</taxon>
        <taxon>Vertebrata</taxon>
        <taxon>Euteleostomi</taxon>
        <taxon>Actinopterygii</taxon>
        <taxon>Neopterygii</taxon>
        <taxon>Teleostei</taxon>
        <taxon>Neoteleostei</taxon>
        <taxon>Acanthomorphata</taxon>
        <taxon>Anabantaria</taxon>
        <taxon>Synbranchiformes</taxon>
        <taxon>Synbranchidae</taxon>
        <taxon>Monopterus</taxon>
    </lineage>
</organism>
<dbReference type="SUPFAM" id="SSF49695">
    <property type="entry name" value="gamma-Crystallin-like"/>
    <property type="match status" value="1"/>
</dbReference>
<feature type="transmembrane region" description="Helical" evidence="1">
    <location>
        <begin position="124"/>
        <end position="146"/>
    </location>
</feature>
<keyword evidence="1" id="KW-1133">Transmembrane helix</keyword>
<proteinExistence type="predicted"/>
<protein>
    <submittedName>
        <fullName evidence="2">Uncharacterized protein</fullName>
    </submittedName>
</protein>
<keyword evidence="3" id="KW-1185">Reference proteome</keyword>
<dbReference type="Ensembl" id="ENSMALT00000026157.1">
    <property type="protein sequence ID" value="ENSMALP00000025681.1"/>
    <property type="gene ID" value="ENSMALG00000017857.1"/>
</dbReference>